<dbReference type="InterPro" id="IPR028071">
    <property type="entry name" value="Macro-like_dom"/>
</dbReference>
<organism evidence="5 6">
    <name type="scientific">Tortispora caseinolytica NRRL Y-17796</name>
    <dbReference type="NCBI Taxonomy" id="767744"/>
    <lineage>
        <taxon>Eukaryota</taxon>
        <taxon>Fungi</taxon>
        <taxon>Dikarya</taxon>
        <taxon>Ascomycota</taxon>
        <taxon>Saccharomycotina</taxon>
        <taxon>Trigonopsidomycetes</taxon>
        <taxon>Trigonopsidales</taxon>
        <taxon>Trigonopsidaceae</taxon>
        <taxon>Tortispora</taxon>
    </lineage>
</organism>
<dbReference type="FunFam" id="1.10.8.60:FF:000002">
    <property type="entry name" value="ATP-dependent Clp protease ATP-binding subunit ClpX"/>
    <property type="match status" value="1"/>
</dbReference>
<evidence type="ECO:0000256" key="2">
    <source>
        <dbReference type="ARBA" id="ARBA00022840"/>
    </source>
</evidence>
<dbReference type="PROSITE" id="PS51154">
    <property type="entry name" value="MACRO"/>
    <property type="match status" value="1"/>
</dbReference>
<dbReference type="Pfam" id="PF10431">
    <property type="entry name" value="ClpB_D2-small"/>
    <property type="match status" value="1"/>
</dbReference>
<keyword evidence="1" id="KW-0547">Nucleotide-binding</keyword>
<name>A0A1E4THV9_9ASCO</name>
<reference evidence="6" key="1">
    <citation type="submission" date="2016-02" db="EMBL/GenBank/DDBJ databases">
        <title>Comparative genomics of biotechnologically important yeasts.</title>
        <authorList>
            <consortium name="DOE Joint Genome Institute"/>
            <person name="Riley R."/>
            <person name="Haridas S."/>
            <person name="Wolfe K.H."/>
            <person name="Lopes M.R."/>
            <person name="Hittinger C.T."/>
            <person name="Goker M."/>
            <person name="Salamov A."/>
            <person name="Wisecaver J."/>
            <person name="Long T.M."/>
            <person name="Aerts A.L."/>
            <person name="Barry K."/>
            <person name="Choi C."/>
            <person name="Clum A."/>
            <person name="Coughlan A.Y."/>
            <person name="Deshpande S."/>
            <person name="Douglass A.P."/>
            <person name="Hanson S.J."/>
            <person name="Klenk H.-P."/>
            <person name="Labutti K."/>
            <person name="Lapidus A."/>
            <person name="Lindquist E."/>
            <person name="Lipzen A."/>
            <person name="Meier-Kolthoff J.P."/>
            <person name="Ohm R.A."/>
            <person name="Otillar R.P."/>
            <person name="Pangilinan J."/>
            <person name="Peng Y."/>
            <person name="Rokas A."/>
            <person name="Rosa C.A."/>
            <person name="Scheuner C."/>
            <person name="Sibirny A.A."/>
            <person name="Slot J.C."/>
            <person name="Stielow J.B."/>
            <person name="Sun H."/>
            <person name="Kurtzman C.P."/>
            <person name="Blackwell M."/>
            <person name="Jeffries T.W."/>
            <person name="Grigoriev I.V."/>
        </authorList>
    </citation>
    <scope>NUCLEOTIDE SEQUENCE [LARGE SCALE GENOMIC DNA]</scope>
    <source>
        <strain evidence="6">NRRL Y-17796</strain>
    </source>
</reference>
<dbReference type="InterPro" id="IPR043472">
    <property type="entry name" value="Macro_dom-like"/>
</dbReference>
<feature type="domain" description="Macro" evidence="4">
    <location>
        <begin position="1"/>
        <end position="178"/>
    </location>
</feature>
<dbReference type="Gene3D" id="1.10.8.60">
    <property type="match status" value="1"/>
</dbReference>
<dbReference type="SMART" id="SM00382">
    <property type="entry name" value="AAA"/>
    <property type="match status" value="1"/>
</dbReference>
<dbReference type="SUPFAM" id="SSF52949">
    <property type="entry name" value="Macro domain-like"/>
    <property type="match status" value="1"/>
</dbReference>
<dbReference type="InterPro" id="IPR019489">
    <property type="entry name" value="Clp_ATPase_C"/>
</dbReference>
<dbReference type="SUPFAM" id="SSF52540">
    <property type="entry name" value="P-loop containing nucleoside triphosphate hydrolases"/>
    <property type="match status" value="1"/>
</dbReference>
<dbReference type="Pfam" id="PF14519">
    <property type="entry name" value="Macro_2"/>
    <property type="match status" value="1"/>
</dbReference>
<dbReference type="Gene3D" id="3.40.50.300">
    <property type="entry name" value="P-loop containing nucleotide triphosphate hydrolases"/>
    <property type="match status" value="1"/>
</dbReference>
<sequence length="655" mass="71819">MEVSLFPSPYWEVQIVQGTLEDVHSDVDCIVSPANSYGIMEGGFDLAISNLFANKNTDIVSFGKHIRSHLFAHHHGHLPVGTTTIIDLNHLPNSLNCRYLALTPTMRVPSRIQDPHRVYECTWSLLNAVSSHDSIKTLILSGLGTGVGGVDPDTCAFQMFTAMRHFMQAASRSVDDHTNLHWMHFFEWEKELQNVGQPVPKRILAVQGFNHILRIRDDYLPPIEPLEPSESAESAELSVTLDSAQTDSVSNMPQPSPLSSTSKKIPISKSNILLWGPTGTGKTLLAETLAKHLDVPFAIADCTTFTQAGYVGDDPERCIQMLLENSGMDIDRTERGIIVLDEFDKIARRPTVNGTRDVSGEGVQQALLKMIEGTTTYVSAKVLRPRTTVPTSPSSTAPHNSYSAEASPAGSDFTAPAKGEKTPINTTNILFIFTGAFTGLDKIISRRLNAGKIGFTRDSRTANAADALSPYDDISEDLITYGFIPELIGRIPVTTKLNHLSKADLVAILTEPENSLVKQYQAKFSMFEVDLRFSEAALYAIGEIAFSQGTGARGLRSIMERVLLNANYEIPGSPFRYVLVTKRAVDSLSLPPEDRVDPLYFVANQYSEMIQRLESDGKSQDAAQPVPEQSSKPTKHKSRKSNNVEQAQASASASA</sequence>
<proteinExistence type="predicted"/>
<feature type="region of interest" description="Disordered" evidence="3">
    <location>
        <begin position="387"/>
        <end position="415"/>
    </location>
</feature>
<dbReference type="GO" id="GO:0005759">
    <property type="term" value="C:mitochondrial matrix"/>
    <property type="evidence" value="ECO:0007669"/>
    <property type="project" value="TreeGrafter"/>
</dbReference>
<evidence type="ECO:0000259" key="4">
    <source>
        <dbReference type="PROSITE" id="PS51154"/>
    </source>
</evidence>
<evidence type="ECO:0000313" key="5">
    <source>
        <dbReference type="EMBL" id="ODV91336.1"/>
    </source>
</evidence>
<feature type="compositionally biased region" description="Polar residues" evidence="3">
    <location>
        <begin position="240"/>
        <end position="253"/>
    </location>
</feature>
<feature type="compositionally biased region" description="Low complexity" evidence="3">
    <location>
        <begin position="646"/>
        <end position="655"/>
    </location>
</feature>
<gene>
    <name evidence="5" type="ORF">CANCADRAFT_3044</name>
</gene>
<dbReference type="InterPro" id="IPR050052">
    <property type="entry name" value="ATP-dep_Clp_protease_ClpX"/>
</dbReference>
<feature type="compositionally biased region" description="Low complexity" evidence="3">
    <location>
        <begin position="387"/>
        <end position="398"/>
    </location>
</feature>
<dbReference type="SMART" id="SM00506">
    <property type="entry name" value="A1pp"/>
    <property type="match status" value="1"/>
</dbReference>
<dbReference type="InterPro" id="IPR003959">
    <property type="entry name" value="ATPase_AAA_core"/>
</dbReference>
<dbReference type="Pfam" id="PF07724">
    <property type="entry name" value="AAA_2"/>
    <property type="match status" value="1"/>
</dbReference>
<protein>
    <recommendedName>
        <fullName evidence="4">Macro domain-containing protein</fullName>
    </recommendedName>
</protein>
<dbReference type="PANTHER" id="PTHR48102:SF7">
    <property type="entry name" value="ATP-DEPENDENT CLP PROTEASE ATP-BINDING SUBUNIT CLPX-LIKE, MITOCHONDRIAL"/>
    <property type="match status" value="1"/>
</dbReference>
<dbReference type="GO" id="GO:0051603">
    <property type="term" value="P:proteolysis involved in protein catabolic process"/>
    <property type="evidence" value="ECO:0007669"/>
    <property type="project" value="TreeGrafter"/>
</dbReference>
<evidence type="ECO:0000256" key="1">
    <source>
        <dbReference type="ARBA" id="ARBA00022741"/>
    </source>
</evidence>
<feature type="region of interest" description="Disordered" evidence="3">
    <location>
        <begin position="224"/>
        <end position="263"/>
    </location>
</feature>
<dbReference type="GO" id="GO:0016887">
    <property type="term" value="F:ATP hydrolysis activity"/>
    <property type="evidence" value="ECO:0007669"/>
    <property type="project" value="InterPro"/>
</dbReference>
<dbReference type="PANTHER" id="PTHR48102">
    <property type="entry name" value="ATP-DEPENDENT CLP PROTEASE ATP-BINDING SUBUNIT CLPX-LIKE, MITOCHONDRIAL-RELATED"/>
    <property type="match status" value="1"/>
</dbReference>
<evidence type="ECO:0000313" key="6">
    <source>
        <dbReference type="Proteomes" id="UP000095023"/>
    </source>
</evidence>
<feature type="region of interest" description="Disordered" evidence="3">
    <location>
        <begin position="613"/>
        <end position="655"/>
    </location>
</feature>
<keyword evidence="6" id="KW-1185">Reference proteome</keyword>
<dbReference type="AlphaFoldDB" id="A0A1E4THV9"/>
<dbReference type="OrthoDB" id="1721884at2759"/>
<dbReference type="EMBL" id="KV453842">
    <property type="protein sequence ID" value="ODV91336.1"/>
    <property type="molecule type" value="Genomic_DNA"/>
</dbReference>
<feature type="compositionally biased region" description="Low complexity" evidence="3">
    <location>
        <begin position="226"/>
        <end position="238"/>
    </location>
</feature>
<keyword evidence="2" id="KW-0067">ATP-binding</keyword>
<dbReference type="Proteomes" id="UP000095023">
    <property type="component" value="Unassembled WGS sequence"/>
</dbReference>
<evidence type="ECO:0000256" key="3">
    <source>
        <dbReference type="SAM" id="MobiDB-lite"/>
    </source>
</evidence>
<dbReference type="GO" id="GO:0005524">
    <property type="term" value="F:ATP binding"/>
    <property type="evidence" value="ECO:0007669"/>
    <property type="project" value="UniProtKB-KW"/>
</dbReference>
<dbReference type="SMART" id="SM01086">
    <property type="entry name" value="ClpB_D2-small"/>
    <property type="match status" value="1"/>
</dbReference>
<dbReference type="Gene3D" id="3.40.220.10">
    <property type="entry name" value="Leucine Aminopeptidase, subunit E, domain 1"/>
    <property type="match status" value="1"/>
</dbReference>
<dbReference type="InterPro" id="IPR027417">
    <property type="entry name" value="P-loop_NTPase"/>
</dbReference>
<dbReference type="InterPro" id="IPR002589">
    <property type="entry name" value="Macro_dom"/>
</dbReference>
<accession>A0A1E4THV9</accession>
<dbReference type="InterPro" id="IPR003593">
    <property type="entry name" value="AAA+_ATPase"/>
</dbReference>